<dbReference type="OrthoDB" id="9992809at2"/>
<accession>A0A0F4JW57</accession>
<keyword evidence="1" id="KW-1133">Transmembrane helix</keyword>
<evidence type="ECO:0000313" key="2">
    <source>
        <dbReference type="EMBL" id="KJY37216.1"/>
    </source>
</evidence>
<gene>
    <name evidence="2" type="ORF">VR44_06220</name>
</gene>
<evidence type="ECO:0000313" key="3">
    <source>
        <dbReference type="Proteomes" id="UP000033551"/>
    </source>
</evidence>
<sequence length="76" mass="7991">MPATTHTPSLPARAVRRRPGAYAHSGARLHWWTLALPALAFGLLLLLLAGSGQAQATADRPAGLVEVTQELLRAVG</sequence>
<dbReference type="Proteomes" id="UP000033551">
    <property type="component" value="Unassembled WGS sequence"/>
</dbReference>
<evidence type="ECO:0000256" key="1">
    <source>
        <dbReference type="SAM" id="Phobius"/>
    </source>
</evidence>
<keyword evidence="1" id="KW-0812">Transmembrane</keyword>
<protein>
    <submittedName>
        <fullName evidence="2">Uncharacterized protein</fullName>
    </submittedName>
</protein>
<name>A0A0F4JW57_9ACTN</name>
<dbReference type="STRING" id="68223.GCA_002028425_01740"/>
<dbReference type="RefSeq" id="WP_045946357.1">
    <property type="nucleotide sequence ID" value="NZ_JZWV01000116.1"/>
</dbReference>
<dbReference type="PATRIC" id="fig|68223.7.peg.2997"/>
<feature type="transmembrane region" description="Helical" evidence="1">
    <location>
        <begin position="29"/>
        <end position="50"/>
    </location>
</feature>
<reference evidence="2 3" key="1">
    <citation type="submission" date="2015-02" db="EMBL/GenBank/DDBJ databases">
        <authorList>
            <person name="Ju K.-S."/>
            <person name="Doroghazi J.R."/>
            <person name="Metcalf W."/>
        </authorList>
    </citation>
    <scope>NUCLEOTIDE SEQUENCE [LARGE SCALE GENOMIC DNA]</scope>
    <source>
        <strain evidence="2 3">NRRL ISP-5550</strain>
    </source>
</reference>
<proteinExistence type="predicted"/>
<organism evidence="2 3">
    <name type="scientific">Streptomyces katrae</name>
    <dbReference type="NCBI Taxonomy" id="68223"/>
    <lineage>
        <taxon>Bacteria</taxon>
        <taxon>Bacillati</taxon>
        <taxon>Actinomycetota</taxon>
        <taxon>Actinomycetes</taxon>
        <taxon>Kitasatosporales</taxon>
        <taxon>Streptomycetaceae</taxon>
        <taxon>Streptomyces</taxon>
    </lineage>
</organism>
<keyword evidence="1" id="KW-0472">Membrane</keyword>
<dbReference type="EMBL" id="JZWV01000116">
    <property type="protein sequence ID" value="KJY37216.1"/>
    <property type="molecule type" value="Genomic_DNA"/>
</dbReference>
<comment type="caution">
    <text evidence="2">The sequence shown here is derived from an EMBL/GenBank/DDBJ whole genome shotgun (WGS) entry which is preliminary data.</text>
</comment>
<dbReference type="AlphaFoldDB" id="A0A0F4JW57"/>
<keyword evidence="3" id="KW-1185">Reference proteome</keyword>